<evidence type="ECO:0000313" key="2">
    <source>
        <dbReference type="Proteomes" id="UP000242913"/>
    </source>
</evidence>
<dbReference type="EMBL" id="KZ269977">
    <property type="protein sequence ID" value="OZC12661.1"/>
    <property type="molecule type" value="Genomic_DNA"/>
</dbReference>
<dbReference type="AlphaFoldDB" id="A0A238C5D3"/>
<dbReference type="Proteomes" id="UP000242913">
    <property type="component" value="Unassembled WGS sequence"/>
</dbReference>
<feature type="non-terminal residue" evidence="1">
    <location>
        <position position="1"/>
    </location>
</feature>
<protein>
    <submittedName>
        <fullName evidence="1">Uncharacterized protein</fullName>
    </submittedName>
</protein>
<evidence type="ECO:0000313" key="1">
    <source>
        <dbReference type="EMBL" id="OZC12661.1"/>
    </source>
</evidence>
<organism evidence="1 2">
    <name type="scientific">Onchocerca flexuosa</name>
    <dbReference type="NCBI Taxonomy" id="387005"/>
    <lineage>
        <taxon>Eukaryota</taxon>
        <taxon>Metazoa</taxon>
        <taxon>Ecdysozoa</taxon>
        <taxon>Nematoda</taxon>
        <taxon>Chromadorea</taxon>
        <taxon>Rhabditida</taxon>
        <taxon>Spirurina</taxon>
        <taxon>Spiruromorpha</taxon>
        <taxon>Filarioidea</taxon>
        <taxon>Onchocercidae</taxon>
        <taxon>Onchocerca</taxon>
    </lineage>
</organism>
<sequence length="57" mass="6859">LTAIRSHKSQTTQLEHYLPSIWQKFLRICNLNWDNICESNDQWNTKSDQRNAINIDR</sequence>
<proteinExistence type="predicted"/>
<keyword evidence="2" id="KW-1185">Reference proteome</keyword>
<reference evidence="1 2" key="1">
    <citation type="submission" date="2015-12" db="EMBL/GenBank/DDBJ databases">
        <title>Draft genome of the nematode, Onchocerca flexuosa.</title>
        <authorList>
            <person name="Mitreva M."/>
        </authorList>
    </citation>
    <scope>NUCLEOTIDE SEQUENCE [LARGE SCALE GENOMIC DNA]</scope>
    <source>
        <strain evidence="1">Red Deer</strain>
    </source>
</reference>
<accession>A0A238C5D3</accession>
<gene>
    <name evidence="1" type="ORF">X798_00292</name>
</gene>
<name>A0A238C5D3_9BILA</name>